<dbReference type="RefSeq" id="WP_154278919.1">
    <property type="nucleotide sequence ID" value="NZ_JBHUJQ010000001.1"/>
</dbReference>
<organism evidence="1 2">
    <name type="scientific">Pedobacter petrophilus</name>
    <dbReference type="NCBI Taxonomy" id="1908241"/>
    <lineage>
        <taxon>Bacteria</taxon>
        <taxon>Pseudomonadati</taxon>
        <taxon>Bacteroidota</taxon>
        <taxon>Sphingobacteriia</taxon>
        <taxon>Sphingobacteriales</taxon>
        <taxon>Sphingobacteriaceae</taxon>
        <taxon>Pedobacter</taxon>
    </lineage>
</organism>
<keyword evidence="2" id="KW-1185">Reference proteome</keyword>
<proteinExistence type="predicted"/>
<protein>
    <submittedName>
        <fullName evidence="1">Uncharacterized protein</fullName>
    </submittedName>
</protein>
<comment type="caution">
    <text evidence="1">The sequence shown here is derived from an EMBL/GenBank/DDBJ whole genome shotgun (WGS) entry which is preliminary data.</text>
</comment>
<evidence type="ECO:0000313" key="2">
    <source>
        <dbReference type="Proteomes" id="UP000487757"/>
    </source>
</evidence>
<evidence type="ECO:0000313" key="1">
    <source>
        <dbReference type="EMBL" id="MRX74745.1"/>
    </source>
</evidence>
<name>A0A7K0FT14_9SPHI</name>
<dbReference type="Proteomes" id="UP000487757">
    <property type="component" value="Unassembled WGS sequence"/>
</dbReference>
<reference evidence="1 2" key="1">
    <citation type="submission" date="2019-11" db="EMBL/GenBank/DDBJ databases">
        <title>Pedobacter petrophilus genome.</title>
        <authorList>
            <person name="Feldbauer M.J."/>
            <person name="Newman J.D."/>
        </authorList>
    </citation>
    <scope>NUCLEOTIDE SEQUENCE [LARGE SCALE GENOMIC DNA]</scope>
    <source>
        <strain evidence="1 2">LMG 29686</strain>
    </source>
</reference>
<dbReference type="AlphaFoldDB" id="A0A7K0FT14"/>
<dbReference type="EMBL" id="WKKH01000002">
    <property type="protein sequence ID" value="MRX74745.1"/>
    <property type="molecule type" value="Genomic_DNA"/>
</dbReference>
<gene>
    <name evidence="1" type="ORF">GJU39_01475</name>
</gene>
<accession>A0A7K0FT14</accession>
<sequence length="227" mass="25580">MDNAMVFKPEALDLFHGSLELKGGKIMIGSSIGVGWNALTLGNAFYTSVSVDAARLFSHLVLQKSRLKGEETFNNVGFAKIYKVLLHKDSSILDADKALDANRVRSILTRAGIPQRYLEHRNDDQLTDFYKSADLLCYGAGWEGNRNEYLTKALGFDGLLIQERAWDSYDYYPQDIGIDWEGSDITKGWPPKTLALYNPEVISGYELISDGRIYVPNKEVFILDIER</sequence>
<dbReference type="OrthoDB" id="748409at2"/>